<dbReference type="EMBL" id="LOHS01000084">
    <property type="protein sequence ID" value="OAH13004.1"/>
    <property type="molecule type" value="Genomic_DNA"/>
</dbReference>
<gene>
    <name evidence="1" type="ORF">STSP_36510</name>
</gene>
<dbReference type="STRING" id="1716141.STSP_36510"/>
<name>A0A177HS40_9ACTN</name>
<evidence type="ECO:0008006" key="3">
    <source>
        <dbReference type="Google" id="ProtNLM"/>
    </source>
</evidence>
<dbReference type="AlphaFoldDB" id="A0A177HS40"/>
<dbReference type="Gene3D" id="3.40.190.10">
    <property type="entry name" value="Periplasmic binding protein-like II"/>
    <property type="match status" value="2"/>
</dbReference>
<accession>A0A177HS40</accession>
<organism evidence="1 2">
    <name type="scientific">Streptomyces jeddahensis</name>
    <dbReference type="NCBI Taxonomy" id="1716141"/>
    <lineage>
        <taxon>Bacteria</taxon>
        <taxon>Bacillati</taxon>
        <taxon>Actinomycetota</taxon>
        <taxon>Actinomycetes</taxon>
        <taxon>Kitasatosporales</taxon>
        <taxon>Streptomycetaceae</taxon>
        <taxon>Streptomyces</taxon>
    </lineage>
</organism>
<reference evidence="1 2" key="1">
    <citation type="submission" date="2015-12" db="EMBL/GenBank/DDBJ databases">
        <title>Genome sequence of Streptomyces sp. G25.</title>
        <authorList>
            <person name="Poehlein A."/>
            <person name="Roettig A."/>
            <person name="Hiessl S."/>
            <person name="Hauschild P."/>
            <person name="Schauer J."/>
            <person name="Madkour M.H."/>
            <person name="Al-Ansari A.M."/>
            <person name="Almakishah N.H."/>
            <person name="Steinbuechel A."/>
            <person name="Daniel R."/>
        </authorList>
    </citation>
    <scope>NUCLEOTIDE SEQUENCE [LARGE SCALE GENOMIC DNA]</scope>
    <source>
        <strain evidence="2">G25(2015)</strain>
    </source>
</reference>
<proteinExistence type="predicted"/>
<keyword evidence="2" id="KW-1185">Reference proteome</keyword>
<evidence type="ECO:0000313" key="2">
    <source>
        <dbReference type="Proteomes" id="UP000077381"/>
    </source>
</evidence>
<dbReference type="PATRIC" id="fig|1716141.3.peg.3831"/>
<protein>
    <recommendedName>
        <fullName evidence="3">LysR substrate binding domain protein</fullName>
    </recommendedName>
</protein>
<evidence type="ECO:0000313" key="1">
    <source>
        <dbReference type="EMBL" id="OAH13004.1"/>
    </source>
</evidence>
<comment type="caution">
    <text evidence="1">The sequence shown here is derived from an EMBL/GenBank/DDBJ whole genome shotgun (WGS) entry which is preliminary data.</text>
</comment>
<dbReference type="Proteomes" id="UP000077381">
    <property type="component" value="Unassembled WGS sequence"/>
</dbReference>
<sequence>MISTGRRIGMTAESTANQYPRPGVVYRPVRDAEPIAVRLAWWRDDPRPATQAAIELLTEPYR</sequence>